<dbReference type="GO" id="GO:0050660">
    <property type="term" value="F:flavin adenine dinucleotide binding"/>
    <property type="evidence" value="ECO:0007669"/>
    <property type="project" value="TreeGrafter"/>
</dbReference>
<dbReference type="AlphaFoldDB" id="A0A919JAV8"/>
<dbReference type="Pfam" id="PF07992">
    <property type="entry name" value="Pyr_redox_2"/>
    <property type="match status" value="1"/>
</dbReference>
<dbReference type="Proteomes" id="UP000647172">
    <property type="component" value="Unassembled WGS sequence"/>
</dbReference>
<dbReference type="RefSeq" id="WP_203763915.1">
    <property type="nucleotide sequence ID" value="NZ_BAAAYJ010000088.1"/>
</dbReference>
<evidence type="ECO:0000313" key="4">
    <source>
        <dbReference type="Proteomes" id="UP000647172"/>
    </source>
</evidence>
<dbReference type="InterPro" id="IPR023753">
    <property type="entry name" value="FAD/NAD-binding_dom"/>
</dbReference>
<dbReference type="PRINTS" id="PR00368">
    <property type="entry name" value="FADPNR"/>
</dbReference>
<organism evidence="3 4">
    <name type="scientific">Actinoplanes nipponensis</name>
    <dbReference type="NCBI Taxonomy" id="135950"/>
    <lineage>
        <taxon>Bacteria</taxon>
        <taxon>Bacillati</taxon>
        <taxon>Actinomycetota</taxon>
        <taxon>Actinomycetes</taxon>
        <taxon>Micromonosporales</taxon>
        <taxon>Micromonosporaceae</taxon>
        <taxon>Actinoplanes</taxon>
    </lineage>
</organism>
<keyword evidence="1" id="KW-0560">Oxidoreductase</keyword>
<evidence type="ECO:0000313" key="3">
    <source>
        <dbReference type="EMBL" id="GIE46946.1"/>
    </source>
</evidence>
<dbReference type="PRINTS" id="PR00411">
    <property type="entry name" value="PNDRDTASEI"/>
</dbReference>
<dbReference type="EMBL" id="BOMQ01000008">
    <property type="protein sequence ID" value="GIE46946.1"/>
    <property type="molecule type" value="Genomic_DNA"/>
</dbReference>
<evidence type="ECO:0000259" key="2">
    <source>
        <dbReference type="Pfam" id="PF07992"/>
    </source>
</evidence>
<evidence type="ECO:0000256" key="1">
    <source>
        <dbReference type="ARBA" id="ARBA00023002"/>
    </source>
</evidence>
<proteinExistence type="predicted"/>
<sequence>MSRDDRPAVVIGAGPYGLSIAAHLRARGVPTRVFGDPMATWRDNMPTGMFLKSAPSASSLSAPVEGHTLADYCRGHGIAVLGTHEPVPVDLFIRYGQWFQERLVPEVERAHVMRLARAGVGFEITLDTGETLRSSSVVVASGLTAYAHTPPAIAALAPDGPSIKGPVSHSSQHADLSRLRGSRVVVIGAGQSALETAALLHEADAEVEVVARRTVVFADPPARTDGPERFSFRSPPSPLGAGWKLVAAHRLPAPFRYLPTSTRLTVVKRILGPSGGWWLRDRFADRVPVRYGAVASAALNDDTVELTVTGPDATRTVVTADHVIAATGYRVDVERIDFLDAGLRAGIRRFAGWPRLGPHFESSVPGLYFAGLSSAGTFGPLQRFVCGTPFAAGRISRSVAAREAS</sequence>
<accession>A0A919JAV8</accession>
<gene>
    <name evidence="3" type="ORF">Ani05nite_04800</name>
</gene>
<dbReference type="SUPFAM" id="SSF51905">
    <property type="entry name" value="FAD/NAD(P)-binding domain"/>
    <property type="match status" value="1"/>
</dbReference>
<reference evidence="3" key="1">
    <citation type="submission" date="2021-01" db="EMBL/GenBank/DDBJ databases">
        <title>Whole genome shotgun sequence of Actinoplanes nipponensis NBRC 14063.</title>
        <authorList>
            <person name="Komaki H."/>
            <person name="Tamura T."/>
        </authorList>
    </citation>
    <scope>NUCLEOTIDE SEQUENCE</scope>
    <source>
        <strain evidence="3">NBRC 14063</strain>
    </source>
</reference>
<protein>
    <recommendedName>
        <fullName evidence="2">FAD/NAD(P)-binding domain-containing protein</fullName>
    </recommendedName>
</protein>
<dbReference type="PANTHER" id="PTHR43539">
    <property type="entry name" value="FLAVIN-BINDING MONOOXYGENASE-LIKE PROTEIN (AFU_ORTHOLOGUE AFUA_4G09220)"/>
    <property type="match status" value="1"/>
</dbReference>
<feature type="domain" description="FAD/NAD(P)-binding" evidence="2">
    <location>
        <begin position="9"/>
        <end position="217"/>
    </location>
</feature>
<dbReference type="InterPro" id="IPR050982">
    <property type="entry name" value="Auxin_biosynth/cation_transpt"/>
</dbReference>
<dbReference type="Gene3D" id="3.50.50.60">
    <property type="entry name" value="FAD/NAD(P)-binding domain"/>
    <property type="match status" value="1"/>
</dbReference>
<dbReference type="GO" id="GO:0004497">
    <property type="term" value="F:monooxygenase activity"/>
    <property type="evidence" value="ECO:0007669"/>
    <property type="project" value="TreeGrafter"/>
</dbReference>
<comment type="caution">
    <text evidence="3">The sequence shown here is derived from an EMBL/GenBank/DDBJ whole genome shotgun (WGS) entry which is preliminary data.</text>
</comment>
<keyword evidence="4" id="KW-1185">Reference proteome</keyword>
<dbReference type="InterPro" id="IPR036188">
    <property type="entry name" value="FAD/NAD-bd_sf"/>
</dbReference>
<dbReference type="PANTHER" id="PTHR43539:SF78">
    <property type="entry name" value="FLAVIN-CONTAINING MONOOXYGENASE"/>
    <property type="match status" value="1"/>
</dbReference>
<name>A0A919JAV8_9ACTN</name>